<evidence type="ECO:0000313" key="4">
    <source>
        <dbReference type="EMBL" id="RSM91837.1"/>
    </source>
</evidence>
<gene>
    <name evidence="4" type="ORF">DMH04_02395</name>
</gene>
<dbReference type="Proteomes" id="UP000287547">
    <property type="component" value="Unassembled WGS sequence"/>
</dbReference>
<organism evidence="4 5">
    <name type="scientific">Kibdelosporangium aridum</name>
    <dbReference type="NCBI Taxonomy" id="2030"/>
    <lineage>
        <taxon>Bacteria</taxon>
        <taxon>Bacillati</taxon>
        <taxon>Actinomycetota</taxon>
        <taxon>Actinomycetes</taxon>
        <taxon>Pseudonocardiales</taxon>
        <taxon>Pseudonocardiaceae</taxon>
        <taxon>Kibdelosporangium</taxon>
    </lineage>
</organism>
<dbReference type="OrthoDB" id="3460188at2"/>
<reference evidence="4 5" key="1">
    <citation type="submission" date="2018-05" db="EMBL/GenBank/DDBJ databases">
        <title>Evolution of GPA BGCs.</title>
        <authorList>
            <person name="Waglechner N."/>
            <person name="Wright G.D."/>
        </authorList>
    </citation>
    <scope>NUCLEOTIDE SEQUENCE [LARGE SCALE GENOMIC DNA]</scope>
    <source>
        <strain evidence="4 5">A82846</strain>
    </source>
</reference>
<dbReference type="PANTHER" id="PTHR33371:SF19">
    <property type="entry name" value="MCE-FAMILY PROTEIN MCE4A"/>
    <property type="match status" value="1"/>
</dbReference>
<feature type="domain" description="Mce/MlaD" evidence="2">
    <location>
        <begin position="41"/>
        <end position="116"/>
    </location>
</feature>
<name>A0A428ZUW7_KIBAR</name>
<sequence length="394" mass="42115">MTEERYQKTSMRLLGLVYVVIVAAFLSLTVAIYADAFADDPTVTLRTSQVGNQMQADADVKLRGINVGRVVSVETHGNGAVLSLAMNPATLERIPANVTARLLPKTLFGERYVSLTLPERPNGKLASGDVIAHDSSAAGVEMERVLNNLLPLLQSVRPEKLAEMLTVLSQALDGRGEKLGDTLVQVGQYVGELNPKLPQIKDDISRFASVADTYNAAASDFLSALSDFTVTSKTIVDQRNSLLSLYNTLGTASTDLTAFLSANQNTIISLADTSRGTLELLAKYAPSYACMLTAVANFKPRVDKAFANGGLNVKLKVVPGRGPYIPGRDDPVYKDKPGPRCVGPEGPKFRPVGIEPLPNSPAEQEMLGALAGDMPAWGSLLVGPLYRGAEVTVE</sequence>
<dbReference type="InterPro" id="IPR052336">
    <property type="entry name" value="MlaD_Phospholipid_Transporter"/>
</dbReference>
<keyword evidence="1" id="KW-0472">Membrane</keyword>
<feature type="domain" description="Mammalian cell entry C-terminal" evidence="3">
    <location>
        <begin position="124"/>
        <end position="339"/>
    </location>
</feature>
<dbReference type="InterPro" id="IPR005693">
    <property type="entry name" value="Mce"/>
</dbReference>
<dbReference type="EMBL" id="QHKI01000001">
    <property type="protein sequence ID" value="RSM91837.1"/>
    <property type="molecule type" value="Genomic_DNA"/>
</dbReference>
<dbReference type="AlphaFoldDB" id="A0A428ZUW7"/>
<comment type="caution">
    <text evidence="4">The sequence shown here is derived from an EMBL/GenBank/DDBJ whole genome shotgun (WGS) entry which is preliminary data.</text>
</comment>
<dbReference type="Pfam" id="PF02470">
    <property type="entry name" value="MlaD"/>
    <property type="match status" value="1"/>
</dbReference>
<feature type="transmembrane region" description="Helical" evidence="1">
    <location>
        <begin position="12"/>
        <end position="34"/>
    </location>
</feature>
<evidence type="ECO:0000256" key="1">
    <source>
        <dbReference type="SAM" id="Phobius"/>
    </source>
</evidence>
<evidence type="ECO:0000259" key="3">
    <source>
        <dbReference type="Pfam" id="PF11887"/>
    </source>
</evidence>
<proteinExistence type="predicted"/>
<dbReference type="Pfam" id="PF11887">
    <property type="entry name" value="Mce4_CUP1"/>
    <property type="match status" value="1"/>
</dbReference>
<dbReference type="InterPro" id="IPR003399">
    <property type="entry name" value="Mce/MlaD"/>
</dbReference>
<evidence type="ECO:0000313" key="5">
    <source>
        <dbReference type="Proteomes" id="UP000287547"/>
    </source>
</evidence>
<accession>A0A428ZUW7</accession>
<dbReference type="NCBIfam" id="TIGR00996">
    <property type="entry name" value="Mtu_fam_mce"/>
    <property type="match status" value="1"/>
</dbReference>
<protein>
    <submittedName>
        <fullName evidence="4">MCE family protein</fullName>
    </submittedName>
</protein>
<keyword evidence="1" id="KW-1133">Transmembrane helix</keyword>
<keyword evidence="1" id="KW-0812">Transmembrane</keyword>
<dbReference type="RefSeq" id="WP_037260006.1">
    <property type="nucleotide sequence ID" value="NZ_QHKI01000001.1"/>
</dbReference>
<dbReference type="InterPro" id="IPR024516">
    <property type="entry name" value="Mce_C"/>
</dbReference>
<dbReference type="GO" id="GO:0005576">
    <property type="term" value="C:extracellular region"/>
    <property type="evidence" value="ECO:0007669"/>
    <property type="project" value="TreeGrafter"/>
</dbReference>
<dbReference type="PANTHER" id="PTHR33371">
    <property type="entry name" value="INTERMEMBRANE PHOSPHOLIPID TRANSPORT SYSTEM BINDING PROTEIN MLAD-RELATED"/>
    <property type="match status" value="1"/>
</dbReference>
<evidence type="ECO:0000259" key="2">
    <source>
        <dbReference type="Pfam" id="PF02470"/>
    </source>
</evidence>
<dbReference type="GO" id="GO:0051701">
    <property type="term" value="P:biological process involved in interaction with host"/>
    <property type="evidence" value="ECO:0007669"/>
    <property type="project" value="TreeGrafter"/>
</dbReference>